<accession>A0A388LDV8</accession>
<sequence>MGRGWGESEVSGGTSRKQSGPSTGDSNLLSEQQTPVEDLADRWGREEKQVEIRSGGEYVQCAAQKK</sequence>
<comment type="caution">
    <text evidence="2">The sequence shown here is derived from an EMBL/GenBank/DDBJ whole genome shotgun (WGS) entry which is preliminary data.</text>
</comment>
<feature type="compositionally biased region" description="Polar residues" evidence="1">
    <location>
        <begin position="11"/>
        <end position="35"/>
    </location>
</feature>
<feature type="region of interest" description="Disordered" evidence="1">
    <location>
        <begin position="1"/>
        <end position="45"/>
    </location>
</feature>
<evidence type="ECO:0000313" key="3">
    <source>
        <dbReference type="Proteomes" id="UP000265515"/>
    </source>
</evidence>
<name>A0A388LDV8_CHABU</name>
<proteinExistence type="predicted"/>
<evidence type="ECO:0000313" key="2">
    <source>
        <dbReference type="EMBL" id="GBG80457.1"/>
    </source>
</evidence>
<dbReference type="EMBL" id="BFEA01000346">
    <property type="protein sequence ID" value="GBG80457.1"/>
    <property type="molecule type" value="Genomic_DNA"/>
</dbReference>
<gene>
    <name evidence="2" type="ORF">CBR_g30920</name>
</gene>
<evidence type="ECO:0000256" key="1">
    <source>
        <dbReference type="SAM" id="MobiDB-lite"/>
    </source>
</evidence>
<dbReference type="AlphaFoldDB" id="A0A388LDV8"/>
<protein>
    <submittedName>
        <fullName evidence="2">Uncharacterized protein</fullName>
    </submittedName>
</protein>
<reference evidence="2 3" key="1">
    <citation type="journal article" date="2018" name="Cell">
        <title>The Chara Genome: Secondary Complexity and Implications for Plant Terrestrialization.</title>
        <authorList>
            <person name="Nishiyama T."/>
            <person name="Sakayama H."/>
            <person name="Vries J.D."/>
            <person name="Buschmann H."/>
            <person name="Saint-Marcoux D."/>
            <person name="Ullrich K.K."/>
            <person name="Haas F.B."/>
            <person name="Vanderstraeten L."/>
            <person name="Becker D."/>
            <person name="Lang D."/>
            <person name="Vosolsobe S."/>
            <person name="Rombauts S."/>
            <person name="Wilhelmsson P.K.I."/>
            <person name="Janitza P."/>
            <person name="Kern R."/>
            <person name="Heyl A."/>
            <person name="Rumpler F."/>
            <person name="Villalobos L.I.A.C."/>
            <person name="Clay J.M."/>
            <person name="Skokan R."/>
            <person name="Toyoda A."/>
            <person name="Suzuki Y."/>
            <person name="Kagoshima H."/>
            <person name="Schijlen E."/>
            <person name="Tajeshwar N."/>
            <person name="Catarino B."/>
            <person name="Hetherington A.J."/>
            <person name="Saltykova A."/>
            <person name="Bonnot C."/>
            <person name="Breuninger H."/>
            <person name="Symeonidi A."/>
            <person name="Radhakrishnan G.V."/>
            <person name="Van Nieuwerburgh F."/>
            <person name="Deforce D."/>
            <person name="Chang C."/>
            <person name="Karol K.G."/>
            <person name="Hedrich R."/>
            <person name="Ulvskov P."/>
            <person name="Glockner G."/>
            <person name="Delwiche C.F."/>
            <person name="Petrasek J."/>
            <person name="Van de Peer Y."/>
            <person name="Friml J."/>
            <person name="Beilby M."/>
            <person name="Dolan L."/>
            <person name="Kohara Y."/>
            <person name="Sugano S."/>
            <person name="Fujiyama A."/>
            <person name="Delaux P.-M."/>
            <person name="Quint M."/>
            <person name="TheiBen G."/>
            <person name="Hagemann M."/>
            <person name="Harholt J."/>
            <person name="Dunand C."/>
            <person name="Zachgo S."/>
            <person name="Langdale J."/>
            <person name="Maumus F."/>
            <person name="Straeten D.V.D."/>
            <person name="Gould S.B."/>
            <person name="Rensing S.A."/>
        </authorList>
    </citation>
    <scope>NUCLEOTIDE SEQUENCE [LARGE SCALE GENOMIC DNA]</scope>
    <source>
        <strain evidence="2 3">S276</strain>
    </source>
</reference>
<dbReference type="Proteomes" id="UP000265515">
    <property type="component" value="Unassembled WGS sequence"/>
</dbReference>
<keyword evidence="3" id="KW-1185">Reference proteome</keyword>
<dbReference type="Gramene" id="GBG80457">
    <property type="protein sequence ID" value="GBG80457"/>
    <property type="gene ID" value="CBR_g30920"/>
</dbReference>
<organism evidence="2 3">
    <name type="scientific">Chara braunii</name>
    <name type="common">Braun's stonewort</name>
    <dbReference type="NCBI Taxonomy" id="69332"/>
    <lineage>
        <taxon>Eukaryota</taxon>
        <taxon>Viridiplantae</taxon>
        <taxon>Streptophyta</taxon>
        <taxon>Charophyceae</taxon>
        <taxon>Charales</taxon>
        <taxon>Characeae</taxon>
        <taxon>Chara</taxon>
    </lineage>
</organism>